<dbReference type="RefSeq" id="WP_222510032.1">
    <property type="nucleotide sequence ID" value="NZ_JAHVJA010000018.1"/>
</dbReference>
<gene>
    <name evidence="2" type="ORF">KUV26_21980</name>
</gene>
<name>A0ABS7NLQ2_9RHOB</name>
<reference evidence="2 3" key="1">
    <citation type="submission" date="2021-06" db="EMBL/GenBank/DDBJ databases">
        <title>50 bacteria genomes isolated from Dapeng, Shenzhen, China.</title>
        <authorList>
            <person name="Zheng W."/>
            <person name="Yu S."/>
            <person name="Huang Y."/>
        </authorList>
    </citation>
    <scope>NUCLEOTIDE SEQUENCE [LARGE SCALE GENOMIC DNA]</scope>
    <source>
        <strain evidence="2 3">DP1N14-2</strain>
    </source>
</reference>
<dbReference type="EMBL" id="JAHVJA010000018">
    <property type="protein sequence ID" value="MBY6142112.1"/>
    <property type="molecule type" value="Genomic_DNA"/>
</dbReference>
<comment type="caution">
    <text evidence="2">The sequence shown here is derived from an EMBL/GenBank/DDBJ whole genome shotgun (WGS) entry which is preliminary data.</text>
</comment>
<accession>A0ABS7NLQ2</accession>
<proteinExistence type="predicted"/>
<protein>
    <submittedName>
        <fullName evidence="2">C45 family peptidase</fullName>
    </submittedName>
</protein>
<dbReference type="Gene3D" id="3.60.60.10">
    <property type="entry name" value="Penicillin V Acylase, Chain A"/>
    <property type="match status" value="1"/>
</dbReference>
<dbReference type="Pfam" id="PF03417">
    <property type="entry name" value="AAT"/>
    <property type="match status" value="1"/>
</dbReference>
<evidence type="ECO:0000313" key="2">
    <source>
        <dbReference type="EMBL" id="MBY6142112.1"/>
    </source>
</evidence>
<organism evidence="2 3">
    <name type="scientific">Leisingera daeponensis</name>
    <dbReference type="NCBI Taxonomy" id="405746"/>
    <lineage>
        <taxon>Bacteria</taxon>
        <taxon>Pseudomonadati</taxon>
        <taxon>Pseudomonadota</taxon>
        <taxon>Alphaproteobacteria</taxon>
        <taxon>Rhodobacterales</taxon>
        <taxon>Roseobacteraceae</taxon>
        <taxon>Leisingera</taxon>
    </lineage>
</organism>
<evidence type="ECO:0000313" key="3">
    <source>
        <dbReference type="Proteomes" id="UP000766629"/>
    </source>
</evidence>
<evidence type="ECO:0000259" key="1">
    <source>
        <dbReference type="Pfam" id="PF03417"/>
    </source>
</evidence>
<dbReference type="Proteomes" id="UP000766629">
    <property type="component" value="Unassembled WGS sequence"/>
</dbReference>
<sequence length="274" mass="29872">MCTIGTVFDGQTIHTFKQCDLIPVTEFNEPQTRTGSSGVVSYTALTRGDGSGRLWAGSNSSGVSFVAADAYTTSANYYVTDAQTDALFAAYEKSISSFTTASAAADFLAGFYQDMGSGTAFPAPDISLLTGWADEAQTQPVSIFLEYMPRPFLHAPVRRIVRHAGHFVSTNHFRIQPEAIHYPANHSTYLRLSRAELLLQQDPTHAGIMSVLTDQYYGRCELSICRETDYPNEEFQTQATALFSANPSLAPVCEYQVNGNPLTNPLQTYEGAAA</sequence>
<keyword evidence="3" id="KW-1185">Reference proteome</keyword>
<dbReference type="InterPro" id="IPR005079">
    <property type="entry name" value="Peptidase_C45_hydrolase"/>
</dbReference>
<feature type="domain" description="Peptidase C45 hydrolase" evidence="1">
    <location>
        <begin position="158"/>
        <end position="253"/>
    </location>
</feature>